<dbReference type="GO" id="GO:0006352">
    <property type="term" value="P:DNA-templated transcription initiation"/>
    <property type="evidence" value="ECO:0007669"/>
    <property type="project" value="InterPro"/>
</dbReference>
<dbReference type="AlphaFoldDB" id="K1UVD0"/>
<evidence type="ECO:0000313" key="1">
    <source>
        <dbReference type="EMBL" id="EKC75591.1"/>
    </source>
</evidence>
<protein>
    <submittedName>
        <fullName evidence="1">RNA polymerase sigma-70 factor, ECF subfamily</fullName>
    </submittedName>
</protein>
<dbReference type="InterPro" id="IPR013324">
    <property type="entry name" value="RNA_pol_sigma_r3/r4-like"/>
</dbReference>
<reference evidence="1" key="1">
    <citation type="journal article" date="2013" name="Environ. Microbiol.">
        <title>Microbiota from the distal guts of lean and obese adolescents exhibit partial functional redundancy besides clear differences in community structure.</title>
        <authorList>
            <person name="Ferrer M."/>
            <person name="Ruiz A."/>
            <person name="Lanza F."/>
            <person name="Haange S.B."/>
            <person name="Oberbach A."/>
            <person name="Till H."/>
            <person name="Bargiela R."/>
            <person name="Campoy C."/>
            <person name="Segura M.T."/>
            <person name="Richter M."/>
            <person name="von Bergen M."/>
            <person name="Seifert J."/>
            <person name="Suarez A."/>
        </authorList>
    </citation>
    <scope>NUCLEOTIDE SEQUENCE</scope>
</reference>
<sequence>MNYTDEDIVKGILNNDKKIIKYFFVEKCSSLFAYILLNIFDGNIDKRELINELYIYLANDNWKKIRQFDFRSKLITWASVVAVRFFQKKRKELIGKELITTLNDKMGLSQNHIKSIDQRMDLHSMLIKMPNKRYRKVIEVLDLQDIRPEILAEEMGVTVDNLYNIHRRALVQLRLVMGRKEEYYD</sequence>
<accession>K1UVD0</accession>
<dbReference type="SUPFAM" id="SSF88659">
    <property type="entry name" value="Sigma3 and sigma4 domains of RNA polymerase sigma factors"/>
    <property type="match status" value="1"/>
</dbReference>
<dbReference type="EMBL" id="AJWZ01000846">
    <property type="protein sequence ID" value="EKC75591.1"/>
    <property type="molecule type" value="Genomic_DNA"/>
</dbReference>
<name>K1UVD0_9ZZZZ</name>
<proteinExistence type="predicted"/>
<gene>
    <name evidence="1" type="ORF">OBE_01286</name>
</gene>
<dbReference type="GO" id="GO:0003700">
    <property type="term" value="F:DNA-binding transcription factor activity"/>
    <property type="evidence" value="ECO:0007669"/>
    <property type="project" value="InterPro"/>
</dbReference>
<comment type="caution">
    <text evidence="1">The sequence shown here is derived from an EMBL/GenBank/DDBJ whole genome shotgun (WGS) entry which is preliminary data.</text>
</comment>
<dbReference type="SUPFAM" id="SSF88946">
    <property type="entry name" value="Sigma2 domain of RNA polymerase sigma factors"/>
    <property type="match status" value="1"/>
</dbReference>
<dbReference type="InterPro" id="IPR013325">
    <property type="entry name" value="RNA_pol_sigma_r2"/>
</dbReference>
<organism evidence="1">
    <name type="scientific">human gut metagenome</name>
    <dbReference type="NCBI Taxonomy" id="408170"/>
    <lineage>
        <taxon>unclassified sequences</taxon>
        <taxon>metagenomes</taxon>
        <taxon>organismal metagenomes</taxon>
    </lineage>
</organism>